<dbReference type="AlphaFoldDB" id="A0A382P1D0"/>
<feature type="non-terminal residue" evidence="1">
    <location>
        <position position="237"/>
    </location>
</feature>
<protein>
    <submittedName>
        <fullName evidence="1">Uncharacterized protein</fullName>
    </submittedName>
</protein>
<reference evidence="1" key="1">
    <citation type="submission" date="2018-05" db="EMBL/GenBank/DDBJ databases">
        <authorList>
            <person name="Lanie J.A."/>
            <person name="Ng W.-L."/>
            <person name="Kazmierczak K.M."/>
            <person name="Andrzejewski T.M."/>
            <person name="Davidsen T.M."/>
            <person name="Wayne K.J."/>
            <person name="Tettelin H."/>
            <person name="Glass J.I."/>
            <person name="Rusch D."/>
            <person name="Podicherti R."/>
            <person name="Tsui H.-C.T."/>
            <person name="Winkler M.E."/>
        </authorList>
    </citation>
    <scope>NUCLEOTIDE SEQUENCE</scope>
</reference>
<proteinExistence type="predicted"/>
<name>A0A382P1D0_9ZZZZ</name>
<sequence length="237" mass="27101">MEVAMSRRQKVFAIAVVLPLILTPFTAFGQSINDSGSRTSWGHPNLQGIWTSSTYTPLERPDNLGDQAFLSEEELASLNELLTEEGVDPLRARNVLAADSKEERIERTQQSQENIHYDNSVWLREEQPRQLTTTRTSLIVDPPDGRIPELLAAAREREAMRQQESRWLVYNISSPSFASHQTRTLQERCLVWRHEGPPMLPASYNDLIQIFQTEDHVVIMQEMRANKARIVPLDGRP</sequence>
<dbReference type="EMBL" id="UINC01104212">
    <property type="protein sequence ID" value="SVC67199.1"/>
    <property type="molecule type" value="Genomic_DNA"/>
</dbReference>
<evidence type="ECO:0000313" key="1">
    <source>
        <dbReference type="EMBL" id="SVC67199.1"/>
    </source>
</evidence>
<gene>
    <name evidence="1" type="ORF">METZ01_LOCUS320053</name>
</gene>
<accession>A0A382P1D0</accession>
<organism evidence="1">
    <name type="scientific">marine metagenome</name>
    <dbReference type="NCBI Taxonomy" id="408172"/>
    <lineage>
        <taxon>unclassified sequences</taxon>
        <taxon>metagenomes</taxon>
        <taxon>ecological metagenomes</taxon>
    </lineage>
</organism>